<keyword evidence="1" id="KW-0378">Hydrolase</keyword>
<evidence type="ECO:0000256" key="2">
    <source>
        <dbReference type="PROSITE-ProRule" id="PRU00325"/>
    </source>
</evidence>
<dbReference type="InterPro" id="IPR001650">
    <property type="entry name" value="Helicase_C-like"/>
</dbReference>
<evidence type="ECO:0000259" key="3">
    <source>
        <dbReference type="PROSITE" id="PS50966"/>
    </source>
</evidence>
<evidence type="ECO:0000259" key="5">
    <source>
        <dbReference type="PROSITE" id="PS51194"/>
    </source>
</evidence>
<dbReference type="PANTHER" id="PTHR10799">
    <property type="entry name" value="SNF2/RAD54 HELICASE FAMILY"/>
    <property type="match status" value="1"/>
</dbReference>
<dbReference type="Gene3D" id="3.40.50.10810">
    <property type="entry name" value="Tandem AAA-ATPase domain"/>
    <property type="match status" value="1"/>
</dbReference>
<dbReference type="PROSITE" id="PS51192">
    <property type="entry name" value="HELICASE_ATP_BIND_1"/>
    <property type="match status" value="1"/>
</dbReference>
<keyword evidence="2" id="KW-0862">Zinc</keyword>
<feature type="domain" description="SWIM-type" evidence="3">
    <location>
        <begin position="60"/>
        <end position="104"/>
    </location>
</feature>
<keyword evidence="2" id="KW-0479">Metal-binding</keyword>
<dbReference type="InterPro" id="IPR000330">
    <property type="entry name" value="SNF2_N"/>
</dbReference>
<dbReference type="SUPFAM" id="SSF52540">
    <property type="entry name" value="P-loop containing nucleoside triphosphate hydrolases"/>
    <property type="match status" value="2"/>
</dbReference>
<dbReference type="Pfam" id="PF00176">
    <property type="entry name" value="SNF2-rel_dom"/>
    <property type="match status" value="1"/>
</dbReference>
<organism evidence="6 7">
    <name type="scientific">Clostridium paridis</name>
    <dbReference type="NCBI Taxonomy" id="2803863"/>
    <lineage>
        <taxon>Bacteria</taxon>
        <taxon>Bacillati</taxon>
        <taxon>Bacillota</taxon>
        <taxon>Clostridia</taxon>
        <taxon>Eubacteriales</taxon>
        <taxon>Clostridiaceae</taxon>
        <taxon>Clostridium</taxon>
    </lineage>
</organism>
<dbReference type="CDD" id="cd18012">
    <property type="entry name" value="DEXQc_arch_SWI2_SNF2"/>
    <property type="match status" value="1"/>
</dbReference>
<evidence type="ECO:0000313" key="7">
    <source>
        <dbReference type="Proteomes" id="UP000623681"/>
    </source>
</evidence>
<gene>
    <name evidence="6" type="ORF">JK634_05975</name>
</gene>
<dbReference type="EMBL" id="JAESWA010000019">
    <property type="protein sequence ID" value="MBL4931346.1"/>
    <property type="molecule type" value="Genomic_DNA"/>
</dbReference>
<dbReference type="Proteomes" id="UP000623681">
    <property type="component" value="Unassembled WGS sequence"/>
</dbReference>
<keyword evidence="2" id="KW-0863">Zinc-finger</keyword>
<dbReference type="InterPro" id="IPR027417">
    <property type="entry name" value="P-loop_NTPase"/>
</dbReference>
<dbReference type="InterPro" id="IPR038718">
    <property type="entry name" value="SNF2-like_sf"/>
</dbReference>
<dbReference type="AlphaFoldDB" id="A0A937K2E4"/>
<accession>A0A937K2E4</accession>
<comment type="caution">
    <text evidence="6">The sequence shown here is derived from an EMBL/GenBank/DDBJ whole genome shotgun (WGS) entry which is preliminary data.</text>
</comment>
<dbReference type="SMART" id="SM00490">
    <property type="entry name" value="HELICc"/>
    <property type="match status" value="1"/>
</dbReference>
<dbReference type="PROSITE" id="PS51194">
    <property type="entry name" value="HELICASE_CTER"/>
    <property type="match status" value="1"/>
</dbReference>
<dbReference type="GO" id="GO:0008270">
    <property type="term" value="F:zinc ion binding"/>
    <property type="evidence" value="ECO:0007669"/>
    <property type="project" value="UniProtKB-KW"/>
</dbReference>
<evidence type="ECO:0000259" key="4">
    <source>
        <dbReference type="PROSITE" id="PS51192"/>
    </source>
</evidence>
<dbReference type="Gene3D" id="3.40.50.300">
    <property type="entry name" value="P-loop containing nucleotide triphosphate hydrolases"/>
    <property type="match status" value="1"/>
</dbReference>
<dbReference type="Pfam" id="PF00271">
    <property type="entry name" value="Helicase_C"/>
    <property type="match status" value="1"/>
</dbReference>
<proteinExistence type="predicted"/>
<dbReference type="GO" id="GO:0016787">
    <property type="term" value="F:hydrolase activity"/>
    <property type="evidence" value="ECO:0007669"/>
    <property type="project" value="UniProtKB-KW"/>
</dbReference>
<sequence length="1064" mass="123129">MNIKSALYEVLDRCSDIDISKAKNVYNQGCILSGEYKQNEGLYIIKGDVLSQDLINTYYSSVIISEKNAELEQTYCSCEDYEKSSVRRVNYRCKHINALLLYLLNQDQETVKTSEIHSSKRIEDEEKMLMDFFKMQRQGLYKQKIMLETYIEIEGWYFNIHFKIGNNKLYVVKGLREFLEAYRSKGVVEFGKEFVFQGNKHTFNKEDKNLIKYLITQMAMEDFLRGSFSLYNKSIIKGKAMTLPIDKLRETLSIMGNHKIFLKIGFEDIGEVKVVKENLPISYSIREEGNHIFLTQEEGYISLNKTKDVFLNESKVYLPSEEQVEVYGSIYEKLGKEKIINSKFKNQVLGNLLPIIERVTSDISLDKNMRESFINEPLKVDFYLDREKDITMEMLFRYGEEIINPLDEPEDFGDKFITRESAKEKEILDVIEMLNFAIGARKFVLKGGEAGEFYFLRDGVQKLITLGNIYYSDRVKKEKVVKEIKINALMREERDYFTFQYDIDELSPEDAREIIYSINRNKKYHKIKGGAFIDLDNEELKKLHRFIESVTSGDEIENEINIPKNKALVIESLANEERATFINGLECINEMKKRIHSLENFKVDVPKELRGELREYQKIGYSWMKSLDYLGFGGILGDEMGLGKTLQAITFILSNKGKKTLIVAPTSLVYNWLEEFNKFAPSLKVEVMAGTQTQRNKTFSKLDEIDVLITSYGVLKRDEELYKKVSLDYLIIDEAQNIKNSSSQNAETVKSLNAARRFALTGTPLENSLVELWSIFDFLMPGYLYGEKKFKRIFEKQEEGINNLSLFIKPFILRRLKRDVILELPDKIEKNILIDMERKQEKIYKAYADYAKEMIREELSKSGVNIKVLAYLTKLRQLSLDPALVVDNYNEQSGKLGAFLEILNQSIEEGHKVLVFSQFTTMLKKISELLKSNKIEHFYLDGATKAQDRIKMVNLFNVDETKVFLISLKAGGTGLNLTGADVVIHFDPWWNPAVEDQATDRAHRFGQKNVVEVIKLIAKGSVEEKIIKLQESKKELINMVLENGLDSGEILKGLKEEELLKLFG</sequence>
<keyword evidence="7" id="KW-1185">Reference proteome</keyword>
<dbReference type="InterPro" id="IPR049730">
    <property type="entry name" value="SNF2/RAD54-like_C"/>
</dbReference>
<protein>
    <submittedName>
        <fullName evidence="6">SNF2 helicase associated domain-containing protein</fullName>
    </submittedName>
</protein>
<dbReference type="InterPro" id="IPR007527">
    <property type="entry name" value="Znf_SWIM"/>
</dbReference>
<dbReference type="SMART" id="SM00487">
    <property type="entry name" value="DEXDc"/>
    <property type="match status" value="1"/>
</dbReference>
<dbReference type="Pfam" id="PF08455">
    <property type="entry name" value="SNF2_assoc"/>
    <property type="match status" value="1"/>
</dbReference>
<feature type="domain" description="Helicase ATP-binding" evidence="4">
    <location>
        <begin position="625"/>
        <end position="782"/>
    </location>
</feature>
<dbReference type="GO" id="GO:0005524">
    <property type="term" value="F:ATP binding"/>
    <property type="evidence" value="ECO:0007669"/>
    <property type="project" value="InterPro"/>
</dbReference>
<dbReference type="InterPro" id="IPR014001">
    <property type="entry name" value="Helicase_ATP-bd"/>
</dbReference>
<reference evidence="6" key="1">
    <citation type="submission" date="2021-01" db="EMBL/GenBank/DDBJ databases">
        <title>Genome public.</title>
        <authorList>
            <person name="Liu C."/>
            <person name="Sun Q."/>
        </authorList>
    </citation>
    <scope>NUCLEOTIDE SEQUENCE</scope>
    <source>
        <strain evidence="6">YIM B02565</strain>
    </source>
</reference>
<dbReference type="PROSITE" id="PS50966">
    <property type="entry name" value="ZF_SWIM"/>
    <property type="match status" value="1"/>
</dbReference>
<evidence type="ECO:0000313" key="6">
    <source>
        <dbReference type="EMBL" id="MBL4931346.1"/>
    </source>
</evidence>
<dbReference type="RefSeq" id="WP_202766728.1">
    <property type="nucleotide sequence ID" value="NZ_JAESWA010000019.1"/>
</dbReference>
<dbReference type="InterPro" id="IPR013663">
    <property type="entry name" value="Helicase_SWF/SNF/SWI_bac"/>
</dbReference>
<dbReference type="CDD" id="cd18793">
    <property type="entry name" value="SF2_C_SNF"/>
    <property type="match status" value="1"/>
</dbReference>
<feature type="domain" description="Helicase C-terminal" evidence="5">
    <location>
        <begin position="895"/>
        <end position="1045"/>
    </location>
</feature>
<name>A0A937K2E4_9CLOT</name>
<evidence type="ECO:0000256" key="1">
    <source>
        <dbReference type="ARBA" id="ARBA00022801"/>
    </source>
</evidence>